<dbReference type="SUPFAM" id="SSF56349">
    <property type="entry name" value="DNA breaking-rejoining enzymes"/>
    <property type="match status" value="1"/>
</dbReference>
<dbReference type="RefSeq" id="WP_185105888.1">
    <property type="nucleotide sequence ID" value="NZ_JACHMI010000001.1"/>
</dbReference>
<sequence>MRRKFQTGQPLRSLTFGEHWSRWVERRRRLKDVCKSTPTHYITHHDVHFGAVLDEVPLDRIFVPTIERVFSGIEEKNAEILAARRSDDPEIRASVRGKRPTGPVTKHRIKATIRSVLADAMREHLVTFNAAALVNLPAGSPPRCCGTPVSP</sequence>
<dbReference type="InterPro" id="IPR010998">
    <property type="entry name" value="Integrase_recombinase_N"/>
</dbReference>
<name>A0A7X0NYC3_9ACTN</name>
<comment type="caution">
    <text evidence="2">The sequence shown here is derived from an EMBL/GenBank/DDBJ whole genome shotgun (WGS) entry which is preliminary data.</text>
</comment>
<dbReference type="AlphaFoldDB" id="A0A7X0NYC3"/>
<dbReference type="Proteomes" id="UP000565579">
    <property type="component" value="Unassembled WGS sequence"/>
</dbReference>
<gene>
    <name evidence="2" type="ORF">HD593_006680</name>
</gene>
<proteinExistence type="predicted"/>
<organism evidence="2 3">
    <name type="scientific">Nonomuraea rubra</name>
    <dbReference type="NCBI Taxonomy" id="46180"/>
    <lineage>
        <taxon>Bacteria</taxon>
        <taxon>Bacillati</taxon>
        <taxon>Actinomycetota</taxon>
        <taxon>Actinomycetes</taxon>
        <taxon>Streptosporangiales</taxon>
        <taxon>Streptosporangiaceae</taxon>
        <taxon>Nonomuraea</taxon>
    </lineage>
</organism>
<dbReference type="InterPro" id="IPR011010">
    <property type="entry name" value="DNA_brk_join_enz"/>
</dbReference>
<reference evidence="2 3" key="1">
    <citation type="submission" date="2020-08" db="EMBL/GenBank/DDBJ databases">
        <title>Sequencing the genomes of 1000 actinobacteria strains.</title>
        <authorList>
            <person name="Klenk H.-P."/>
        </authorList>
    </citation>
    <scope>NUCLEOTIDE SEQUENCE [LARGE SCALE GENOMIC DNA]</scope>
    <source>
        <strain evidence="2 3">DSM 43768</strain>
    </source>
</reference>
<evidence type="ECO:0000313" key="2">
    <source>
        <dbReference type="EMBL" id="MBB6551885.1"/>
    </source>
</evidence>
<dbReference type="EMBL" id="JACHMI010000001">
    <property type="protein sequence ID" value="MBB6551885.1"/>
    <property type="molecule type" value="Genomic_DNA"/>
</dbReference>
<accession>A0A7X0NYC3</accession>
<protein>
    <submittedName>
        <fullName evidence="2">Uncharacterized protein</fullName>
    </submittedName>
</protein>
<evidence type="ECO:0000256" key="1">
    <source>
        <dbReference type="ARBA" id="ARBA00023125"/>
    </source>
</evidence>
<dbReference type="GO" id="GO:0003677">
    <property type="term" value="F:DNA binding"/>
    <property type="evidence" value="ECO:0007669"/>
    <property type="project" value="UniProtKB-KW"/>
</dbReference>
<keyword evidence="3" id="KW-1185">Reference proteome</keyword>
<keyword evidence="1" id="KW-0238">DNA-binding</keyword>
<evidence type="ECO:0000313" key="3">
    <source>
        <dbReference type="Proteomes" id="UP000565579"/>
    </source>
</evidence>
<dbReference type="Gene3D" id="1.10.150.130">
    <property type="match status" value="1"/>
</dbReference>